<evidence type="ECO:0000313" key="2">
    <source>
        <dbReference type="EMBL" id="CAE7743285.1"/>
    </source>
</evidence>
<dbReference type="Proteomes" id="UP000601435">
    <property type="component" value="Unassembled WGS sequence"/>
</dbReference>
<dbReference type="EMBL" id="CAJNJA010038073">
    <property type="protein sequence ID" value="CAE7743285.1"/>
    <property type="molecule type" value="Genomic_DNA"/>
</dbReference>
<comment type="caution">
    <text evidence="2">The sequence shown here is derived from an EMBL/GenBank/DDBJ whole genome shotgun (WGS) entry which is preliminary data.</text>
</comment>
<evidence type="ECO:0000313" key="3">
    <source>
        <dbReference type="Proteomes" id="UP000601435"/>
    </source>
</evidence>
<feature type="non-terminal residue" evidence="2">
    <location>
        <position position="1"/>
    </location>
</feature>
<protein>
    <submittedName>
        <fullName evidence="2">Uncharacterized protein</fullName>
    </submittedName>
</protein>
<gene>
    <name evidence="2" type="ORF">SNEC2469_LOCUS21510</name>
</gene>
<reference evidence="2" key="1">
    <citation type="submission" date="2021-02" db="EMBL/GenBank/DDBJ databases">
        <authorList>
            <person name="Dougan E. K."/>
            <person name="Rhodes N."/>
            <person name="Thang M."/>
            <person name="Chan C."/>
        </authorList>
    </citation>
    <scope>NUCLEOTIDE SEQUENCE</scope>
</reference>
<accession>A0A812XRM2</accession>
<feature type="compositionally biased region" description="Basic and acidic residues" evidence="1">
    <location>
        <begin position="313"/>
        <end position="325"/>
    </location>
</feature>
<evidence type="ECO:0000256" key="1">
    <source>
        <dbReference type="SAM" id="MobiDB-lite"/>
    </source>
</evidence>
<proteinExistence type="predicted"/>
<feature type="region of interest" description="Disordered" evidence="1">
    <location>
        <begin position="19"/>
        <end position="124"/>
    </location>
</feature>
<dbReference type="AlphaFoldDB" id="A0A812XRM2"/>
<organism evidence="2 3">
    <name type="scientific">Symbiodinium necroappetens</name>
    <dbReference type="NCBI Taxonomy" id="1628268"/>
    <lineage>
        <taxon>Eukaryota</taxon>
        <taxon>Sar</taxon>
        <taxon>Alveolata</taxon>
        <taxon>Dinophyceae</taxon>
        <taxon>Suessiales</taxon>
        <taxon>Symbiodiniaceae</taxon>
        <taxon>Symbiodinium</taxon>
    </lineage>
</organism>
<feature type="compositionally biased region" description="Basic and acidic residues" evidence="1">
    <location>
        <begin position="19"/>
        <end position="31"/>
    </location>
</feature>
<keyword evidence="3" id="KW-1185">Reference proteome</keyword>
<name>A0A812XRM2_9DINO</name>
<sequence length="333" mass="36716">ALALPVSVDVDASLQACKKEPETEDYGRADSADAQVAEPEAENYCRAHSADAQVPEPSPSTPSPDEATQVDTCPEAAKAPESLQPTQVDSPGLPPRHQVPAQHMQLQESDDDEADGDFAVKSVPPPALSKDAVYHKMRRMMLPRADGSYLVGPEFREQYKDKHHGRPKLEAMFERAGYNPELFVKRCKYIQESIQEETLEIDGEQSKYGCGTMYWTDIRVSGKLNSMHALSLACIVNFIQDPSLAAALHADPALEEEMDEQQDEEMPQNGATLKTGFPKLEDDMQPSSLLLPASKCMSRHAKKLDQLLLRFKPNPESEGQGKELTDLQASLLG</sequence>
<dbReference type="OrthoDB" id="432405at2759"/>
<feature type="region of interest" description="Disordered" evidence="1">
    <location>
        <begin position="312"/>
        <end position="333"/>
    </location>
</feature>